<dbReference type="RefSeq" id="WP_062061942.1">
    <property type="nucleotide sequence ID" value="NZ_CP013264.1"/>
</dbReference>
<feature type="region of interest" description="Disordered" evidence="1">
    <location>
        <begin position="38"/>
        <end position="124"/>
    </location>
</feature>
<organism evidence="4 5">
    <name type="scientific">Sphingobium baderi</name>
    <dbReference type="NCBI Taxonomy" id="1332080"/>
    <lineage>
        <taxon>Bacteria</taxon>
        <taxon>Pseudomonadati</taxon>
        <taxon>Pseudomonadota</taxon>
        <taxon>Alphaproteobacteria</taxon>
        <taxon>Sphingomonadales</taxon>
        <taxon>Sphingomonadaceae</taxon>
        <taxon>Sphingobium</taxon>
    </lineage>
</organism>
<feature type="domain" description="Zinc finger/thioredoxin putative" evidence="3">
    <location>
        <begin position="1"/>
        <end position="36"/>
    </location>
</feature>
<keyword evidence="2" id="KW-0812">Transmembrane</keyword>
<dbReference type="InterPro" id="IPR011723">
    <property type="entry name" value="Znf/thioredoxin_put"/>
</dbReference>
<dbReference type="Pfam" id="PF13717">
    <property type="entry name" value="Zn_ribbon_4"/>
    <property type="match status" value="1"/>
</dbReference>
<gene>
    <name evidence="4" type="ORF">ATN00_02950</name>
</gene>
<dbReference type="AlphaFoldDB" id="A0A0S3EVJ2"/>
<dbReference type="KEGG" id="sbd:ATN00_02950"/>
<keyword evidence="5" id="KW-1185">Reference proteome</keyword>
<evidence type="ECO:0000313" key="4">
    <source>
        <dbReference type="EMBL" id="ALR19419.1"/>
    </source>
</evidence>
<dbReference type="EMBL" id="CP013264">
    <property type="protein sequence ID" value="ALR19419.1"/>
    <property type="molecule type" value="Genomic_DNA"/>
</dbReference>
<sequence>MILVCPQCATRYIVPDSAVGPNGRQVRCAACKHSWFQEGPALPPREEAPIIPAPAPREEPVAAPPPPPPPPPPAAAPSPPEPDIVEEPAPPAPAAVAQAESEDTDPQTDAPPSAPAFAAPGSRFDNIYEGAPAAEAADQSQFESVPPFKPRRNPLKLATYAAIAFCLIVAAAGGALYYLGAPSWAVSLGLTPDEGDPDLLFYLSKPAERRKLPTGEEYFAFGARIVNSGKQALPVPPVLVQLRDRQNRLVFSWTTKADKTRLRPGEEASINESRIDIPKNAENLSLTFVQ</sequence>
<dbReference type="STRING" id="1332080.ATN00_02950"/>
<feature type="compositionally biased region" description="Pro residues" evidence="1">
    <location>
        <begin position="62"/>
        <end position="93"/>
    </location>
</feature>
<dbReference type="Proteomes" id="UP000056968">
    <property type="component" value="Chromosome"/>
</dbReference>
<name>A0A0S3EVJ2_9SPHN</name>
<evidence type="ECO:0000259" key="3">
    <source>
        <dbReference type="Pfam" id="PF13717"/>
    </source>
</evidence>
<dbReference type="NCBIfam" id="TIGR02098">
    <property type="entry name" value="MJ0042_CXXC"/>
    <property type="match status" value="1"/>
</dbReference>
<feature type="transmembrane region" description="Helical" evidence="2">
    <location>
        <begin position="157"/>
        <end position="179"/>
    </location>
</feature>
<reference evidence="4 5" key="1">
    <citation type="submission" date="2015-11" db="EMBL/GenBank/DDBJ databases">
        <title>A Two-component Flavoprotein Monooxygenase System MeaXY Responsible for para-Hydroxylation of 2-Methyl-6-ethylaniline and 2,6-Diethylaniline in Sphingobium baderi DE-13.</title>
        <authorList>
            <person name="Cheng M."/>
            <person name="Meng Q."/>
            <person name="Yang Y."/>
            <person name="Chu C."/>
            <person name="Yan X."/>
            <person name="He J."/>
            <person name="Li S."/>
        </authorList>
    </citation>
    <scope>NUCLEOTIDE SEQUENCE [LARGE SCALE GENOMIC DNA]</scope>
    <source>
        <strain evidence="4 5">DE-13</strain>
    </source>
</reference>
<evidence type="ECO:0000256" key="1">
    <source>
        <dbReference type="SAM" id="MobiDB-lite"/>
    </source>
</evidence>
<evidence type="ECO:0000313" key="5">
    <source>
        <dbReference type="Proteomes" id="UP000056968"/>
    </source>
</evidence>
<evidence type="ECO:0000256" key="2">
    <source>
        <dbReference type="SAM" id="Phobius"/>
    </source>
</evidence>
<proteinExistence type="predicted"/>
<dbReference type="OrthoDB" id="7159357at2"/>
<keyword evidence="2" id="KW-0472">Membrane</keyword>
<protein>
    <submittedName>
        <fullName evidence="4">Thioredoxin</fullName>
    </submittedName>
</protein>
<keyword evidence="2" id="KW-1133">Transmembrane helix</keyword>
<accession>A0A0S3EVJ2</accession>